<protein>
    <submittedName>
        <fullName evidence="3">Uncharacterized protein</fullName>
    </submittedName>
</protein>
<feature type="compositionally biased region" description="Basic and acidic residues" evidence="2">
    <location>
        <begin position="16"/>
        <end position="47"/>
    </location>
</feature>
<dbReference type="AlphaFoldDB" id="A0A4V6A2J5"/>
<accession>A0A4V6A2J5</accession>
<proteinExistence type="predicted"/>
<reference evidence="3 4" key="2">
    <citation type="journal article" date="2019" name="G3 (Bethesda)">
        <title>Hybrid Assembly of the Genome of the Entomopathogenic Nematode Steinernema carpocapsae Identifies the X-Chromosome.</title>
        <authorList>
            <person name="Serra L."/>
            <person name="Macchietto M."/>
            <person name="Macias-Munoz A."/>
            <person name="McGill C.J."/>
            <person name="Rodriguez I.M."/>
            <person name="Rodriguez B."/>
            <person name="Murad R."/>
            <person name="Mortazavi A."/>
        </authorList>
    </citation>
    <scope>NUCLEOTIDE SEQUENCE [LARGE SCALE GENOMIC DNA]</scope>
    <source>
        <strain evidence="3 4">ALL</strain>
    </source>
</reference>
<name>A0A4V6A2J5_STECR</name>
<evidence type="ECO:0000256" key="1">
    <source>
        <dbReference type="SAM" id="Coils"/>
    </source>
</evidence>
<comment type="caution">
    <text evidence="3">The sequence shown here is derived from an EMBL/GenBank/DDBJ whole genome shotgun (WGS) entry which is preliminary data.</text>
</comment>
<keyword evidence="4" id="KW-1185">Reference proteome</keyword>
<evidence type="ECO:0000256" key="2">
    <source>
        <dbReference type="SAM" id="MobiDB-lite"/>
    </source>
</evidence>
<dbReference type="Proteomes" id="UP000298663">
    <property type="component" value="Unassembled WGS sequence"/>
</dbReference>
<feature type="region of interest" description="Disordered" evidence="2">
    <location>
        <begin position="1"/>
        <end position="64"/>
    </location>
</feature>
<feature type="coiled-coil region" evidence="1">
    <location>
        <begin position="184"/>
        <end position="211"/>
    </location>
</feature>
<keyword evidence="1" id="KW-0175">Coiled coil</keyword>
<organism evidence="3 4">
    <name type="scientific">Steinernema carpocapsae</name>
    <name type="common">Entomopathogenic nematode</name>
    <dbReference type="NCBI Taxonomy" id="34508"/>
    <lineage>
        <taxon>Eukaryota</taxon>
        <taxon>Metazoa</taxon>
        <taxon>Ecdysozoa</taxon>
        <taxon>Nematoda</taxon>
        <taxon>Chromadorea</taxon>
        <taxon>Rhabditida</taxon>
        <taxon>Tylenchina</taxon>
        <taxon>Panagrolaimomorpha</taxon>
        <taxon>Strongyloidoidea</taxon>
        <taxon>Steinernematidae</taxon>
        <taxon>Steinernema</taxon>
    </lineage>
</organism>
<sequence length="228" mass="25295">MGVVMLPRRPLTNARSSEDSFHESEGVLQIDEKTDDKGAGRGSERRRSSYLAANVDEDRERTEVLDGATGSVRSKDLRNAADVVEISNRRSGHLDGDWVQVAEAAPAADVLEREELLNGKIHLKEVTRGYGGRRRRTASRARDERFRLNGEIHLKEVTRGYVPPGTRKQEMGVEGGEEEASAVRLRVNHALTALEALLDRLERRFVGERLEDEAASGKATAESFFNGS</sequence>
<gene>
    <name evidence="3" type="ORF">L596_013972</name>
</gene>
<evidence type="ECO:0000313" key="4">
    <source>
        <dbReference type="Proteomes" id="UP000298663"/>
    </source>
</evidence>
<reference evidence="3 4" key="1">
    <citation type="journal article" date="2015" name="Genome Biol.">
        <title>Comparative genomics of Steinernema reveals deeply conserved gene regulatory networks.</title>
        <authorList>
            <person name="Dillman A.R."/>
            <person name="Macchietto M."/>
            <person name="Porter C.F."/>
            <person name="Rogers A."/>
            <person name="Williams B."/>
            <person name="Antoshechkin I."/>
            <person name="Lee M.M."/>
            <person name="Goodwin Z."/>
            <person name="Lu X."/>
            <person name="Lewis E.E."/>
            <person name="Goodrich-Blair H."/>
            <person name="Stock S.P."/>
            <person name="Adams B.J."/>
            <person name="Sternberg P.W."/>
            <person name="Mortazavi A."/>
        </authorList>
    </citation>
    <scope>NUCLEOTIDE SEQUENCE [LARGE SCALE GENOMIC DNA]</scope>
    <source>
        <strain evidence="3 4">ALL</strain>
    </source>
</reference>
<dbReference type="EMBL" id="AZBU02000004">
    <property type="protein sequence ID" value="TKR79805.1"/>
    <property type="molecule type" value="Genomic_DNA"/>
</dbReference>
<evidence type="ECO:0000313" key="3">
    <source>
        <dbReference type="EMBL" id="TKR79805.1"/>
    </source>
</evidence>